<keyword evidence="3" id="KW-1185">Reference proteome</keyword>
<accession>A0ABN9D9L8</accession>
<feature type="signal peptide" evidence="1">
    <location>
        <begin position="1"/>
        <end position="20"/>
    </location>
</feature>
<keyword evidence="1" id="KW-0732">Signal</keyword>
<evidence type="ECO:0000313" key="2">
    <source>
        <dbReference type="EMBL" id="CAI9568560.1"/>
    </source>
</evidence>
<dbReference type="EMBL" id="CATNWA010014181">
    <property type="protein sequence ID" value="CAI9568560.1"/>
    <property type="molecule type" value="Genomic_DNA"/>
</dbReference>
<evidence type="ECO:0000313" key="3">
    <source>
        <dbReference type="Proteomes" id="UP001162483"/>
    </source>
</evidence>
<gene>
    <name evidence="2" type="ORF">SPARVUS_LOCUS6764617</name>
</gene>
<feature type="chain" id="PRO_5047005047" evidence="1">
    <location>
        <begin position="21"/>
        <end position="60"/>
    </location>
</feature>
<protein>
    <submittedName>
        <fullName evidence="2">Uncharacterized protein</fullName>
    </submittedName>
</protein>
<organism evidence="2 3">
    <name type="scientific">Staurois parvus</name>
    <dbReference type="NCBI Taxonomy" id="386267"/>
    <lineage>
        <taxon>Eukaryota</taxon>
        <taxon>Metazoa</taxon>
        <taxon>Chordata</taxon>
        <taxon>Craniata</taxon>
        <taxon>Vertebrata</taxon>
        <taxon>Euteleostomi</taxon>
        <taxon>Amphibia</taxon>
        <taxon>Batrachia</taxon>
        <taxon>Anura</taxon>
        <taxon>Neobatrachia</taxon>
        <taxon>Ranoidea</taxon>
        <taxon>Ranidae</taxon>
        <taxon>Staurois</taxon>
    </lineage>
</organism>
<sequence length="60" mass="6456">MMGTLFLPLTLMMGHYSSHTDTNDGAPSLVSVGGIVSHHWYQWEEYGRSSASSLVSVGGI</sequence>
<proteinExistence type="predicted"/>
<dbReference type="Proteomes" id="UP001162483">
    <property type="component" value="Unassembled WGS sequence"/>
</dbReference>
<reference evidence="2" key="1">
    <citation type="submission" date="2023-05" db="EMBL/GenBank/DDBJ databases">
        <authorList>
            <person name="Stuckert A."/>
        </authorList>
    </citation>
    <scope>NUCLEOTIDE SEQUENCE</scope>
</reference>
<name>A0ABN9D9L8_9NEOB</name>
<feature type="non-terminal residue" evidence="2">
    <location>
        <position position="60"/>
    </location>
</feature>
<evidence type="ECO:0000256" key="1">
    <source>
        <dbReference type="SAM" id="SignalP"/>
    </source>
</evidence>
<comment type="caution">
    <text evidence="2">The sequence shown here is derived from an EMBL/GenBank/DDBJ whole genome shotgun (WGS) entry which is preliminary data.</text>
</comment>